<dbReference type="InterPro" id="IPR052020">
    <property type="entry name" value="Cyclic_di-GMP/3'3'-cGAMP_PDE"/>
</dbReference>
<dbReference type="STRING" id="990268.JCM19235_1064"/>
<dbReference type="InterPro" id="IPR037522">
    <property type="entry name" value="HD_GYP_dom"/>
</dbReference>
<dbReference type="GO" id="GO:0008081">
    <property type="term" value="F:phosphoric diester hydrolase activity"/>
    <property type="evidence" value="ECO:0007669"/>
    <property type="project" value="UniProtKB-ARBA"/>
</dbReference>
<sequence>MDKSTPRNRHLNTAKADSINQAIEQTHLTIHEQIPEVVRMAFASYDSTHDQLRTFAHSTLQGTPLLHYSAPISAQSRLGKMVTRQLTRVVNDIPAEIANDSQHSKWLLEQGYEASFTRPVFDNGEFIGLLFFDADRKGFFDSSTTSELIKDSDNLVRQICEQRQCVNAMSDLGFSLRRTNFEHQNESLDHAYRVGQYTRLIGEKVAELYQLNDETIEHMVQFAELHDVGKYSNLGTKQQSLWLEDWGDHLKLTAQIQQGLNLINALARQIHEEQQTCVQLLREIIQYHHEYLDGSGAPRGLSHAHIPVSARIVTVANIFDALTSHRSYSESWSLTHALLELEKMVTLGKIDGNCVQALRAQQDAVKLVMQSNFLPRH</sequence>
<dbReference type="Proteomes" id="UP000029228">
    <property type="component" value="Unassembled WGS sequence"/>
</dbReference>
<dbReference type="PROSITE" id="PS51832">
    <property type="entry name" value="HD_GYP"/>
    <property type="match status" value="1"/>
</dbReference>
<dbReference type="SUPFAM" id="SSF55781">
    <property type="entry name" value="GAF domain-like"/>
    <property type="match status" value="1"/>
</dbReference>
<dbReference type="AlphaFoldDB" id="A0A090RYR3"/>
<evidence type="ECO:0000313" key="2">
    <source>
        <dbReference type="EMBL" id="GAL19708.1"/>
    </source>
</evidence>
<organism evidence="2 3">
    <name type="scientific">Vibrio maritimus</name>
    <dbReference type="NCBI Taxonomy" id="990268"/>
    <lineage>
        <taxon>Bacteria</taxon>
        <taxon>Pseudomonadati</taxon>
        <taxon>Pseudomonadota</taxon>
        <taxon>Gammaproteobacteria</taxon>
        <taxon>Vibrionales</taxon>
        <taxon>Vibrionaceae</taxon>
        <taxon>Vibrio</taxon>
    </lineage>
</organism>
<dbReference type="SUPFAM" id="SSF109604">
    <property type="entry name" value="HD-domain/PDEase-like"/>
    <property type="match status" value="1"/>
</dbReference>
<protein>
    <submittedName>
        <fullName evidence="2">Response regulator containing a CheY-like receiver domain and an HD-GYP domain</fullName>
    </submittedName>
</protein>
<dbReference type="PANTHER" id="PTHR45228">
    <property type="entry name" value="CYCLIC DI-GMP PHOSPHODIESTERASE TM_0186-RELATED"/>
    <property type="match status" value="1"/>
</dbReference>
<dbReference type="InterPro" id="IPR029016">
    <property type="entry name" value="GAF-like_dom_sf"/>
</dbReference>
<comment type="caution">
    <text evidence="2">The sequence shown here is derived from an EMBL/GenBank/DDBJ whole genome shotgun (WGS) entry which is preliminary data.</text>
</comment>
<dbReference type="PANTHER" id="PTHR45228:SF1">
    <property type="entry name" value="CYCLIC DI-GMP PHOSPHODIESTERASE TM_0186"/>
    <property type="match status" value="1"/>
</dbReference>
<accession>A0A090RYR3</accession>
<dbReference type="Gene3D" id="1.10.3210.10">
    <property type="entry name" value="Hypothetical protein af1432"/>
    <property type="match status" value="1"/>
</dbReference>
<dbReference type="Gene3D" id="3.30.450.40">
    <property type="match status" value="1"/>
</dbReference>
<feature type="domain" description="HD-GYP" evidence="1">
    <location>
        <begin position="165"/>
        <end position="374"/>
    </location>
</feature>
<dbReference type="OrthoDB" id="6210373at2"/>
<proteinExistence type="predicted"/>
<gene>
    <name evidence="2" type="ORF">JCM19235_1064</name>
</gene>
<dbReference type="SMART" id="SM00471">
    <property type="entry name" value="HDc"/>
    <property type="match status" value="1"/>
</dbReference>
<evidence type="ECO:0000313" key="3">
    <source>
        <dbReference type="Proteomes" id="UP000029228"/>
    </source>
</evidence>
<reference evidence="2 3" key="1">
    <citation type="submission" date="2014-09" db="EMBL/GenBank/DDBJ databases">
        <title>Vibrio maritimus JCM 19235. (C45) whole genome shotgun sequence.</title>
        <authorList>
            <person name="Sawabe T."/>
            <person name="Meirelles P."/>
            <person name="Nakanishi M."/>
            <person name="Sayaka M."/>
            <person name="Hattori M."/>
            <person name="Ohkuma M."/>
        </authorList>
    </citation>
    <scope>NUCLEOTIDE SEQUENCE [LARGE SCALE GENOMIC DNA]</scope>
    <source>
        <strain evidence="3">JCM19235</strain>
    </source>
</reference>
<keyword evidence="3" id="KW-1185">Reference proteome</keyword>
<dbReference type="Pfam" id="PF13487">
    <property type="entry name" value="HD_5"/>
    <property type="match status" value="1"/>
</dbReference>
<dbReference type="EMBL" id="BBMR01000004">
    <property type="protein sequence ID" value="GAL19708.1"/>
    <property type="molecule type" value="Genomic_DNA"/>
</dbReference>
<evidence type="ECO:0000259" key="1">
    <source>
        <dbReference type="PROSITE" id="PS51832"/>
    </source>
</evidence>
<dbReference type="InterPro" id="IPR003607">
    <property type="entry name" value="HD/PDEase_dom"/>
</dbReference>
<dbReference type="CDD" id="cd00077">
    <property type="entry name" value="HDc"/>
    <property type="match status" value="1"/>
</dbReference>
<name>A0A090RYR3_9VIBR</name>